<dbReference type="EMBL" id="AJWJ01000111">
    <property type="protein sequence ID" value="KAF2075174.1"/>
    <property type="molecule type" value="Genomic_DNA"/>
</dbReference>
<organism evidence="1 2">
    <name type="scientific">Polysphondylium violaceum</name>
    <dbReference type="NCBI Taxonomy" id="133409"/>
    <lineage>
        <taxon>Eukaryota</taxon>
        <taxon>Amoebozoa</taxon>
        <taxon>Evosea</taxon>
        <taxon>Eumycetozoa</taxon>
        <taxon>Dictyostelia</taxon>
        <taxon>Dictyosteliales</taxon>
        <taxon>Dictyosteliaceae</taxon>
        <taxon>Polysphondylium</taxon>
    </lineage>
</organism>
<name>A0A8J4PZK2_9MYCE</name>
<dbReference type="Proteomes" id="UP000695562">
    <property type="component" value="Unassembled WGS sequence"/>
</dbReference>
<reference evidence="1" key="1">
    <citation type="submission" date="2020-01" db="EMBL/GenBank/DDBJ databases">
        <title>Development of genomics and gene disruption for Polysphondylium violaceum indicates a role for the polyketide synthase stlB in stalk morphogenesis.</title>
        <authorList>
            <person name="Narita B."/>
            <person name="Kawabe Y."/>
            <person name="Kin K."/>
            <person name="Saito T."/>
            <person name="Gibbs R."/>
            <person name="Kuspa A."/>
            <person name="Muzny D."/>
            <person name="Queller D."/>
            <person name="Richards S."/>
            <person name="Strassman J."/>
            <person name="Sucgang R."/>
            <person name="Worley K."/>
            <person name="Schaap P."/>
        </authorList>
    </citation>
    <scope>NUCLEOTIDE SEQUENCE</scope>
    <source>
        <strain evidence="1">QSvi11</strain>
    </source>
</reference>
<keyword evidence="2" id="KW-1185">Reference proteome</keyword>
<protein>
    <submittedName>
        <fullName evidence="1">Uncharacterized protein</fullName>
    </submittedName>
</protein>
<comment type="caution">
    <text evidence="1">The sequence shown here is derived from an EMBL/GenBank/DDBJ whole genome shotgun (WGS) entry which is preliminary data.</text>
</comment>
<accession>A0A8J4PZK2</accession>
<gene>
    <name evidence="1" type="ORF">CYY_003522</name>
</gene>
<evidence type="ECO:0000313" key="2">
    <source>
        <dbReference type="Proteomes" id="UP000695562"/>
    </source>
</evidence>
<proteinExistence type="predicted"/>
<dbReference type="AlphaFoldDB" id="A0A8J4PZK2"/>
<evidence type="ECO:0000313" key="1">
    <source>
        <dbReference type="EMBL" id="KAF2075174.1"/>
    </source>
</evidence>
<sequence length="728" mass="85770">MVKPSTTNNSNNIDVYYNLVFRNKSLRYYIFEKVKDNLKIGYNYYQLPLGVVIKAKRYDYLFDRIDRYIQWRSDPSISDAYLELDELDIDQLVKVPDIIGYDRFMILFNDFRHVFNKYISAEKIASCSDFKIFLHLISVYSLHLDRLNRDSYLFLSHCTNVDICKYIVEPKRDTYLGGYWVERFNVEFLFTKSLEFFNYYVNLLFSSQSTRQDNYFLTVHKSSVIKMLNDGVVSEDFVREYCNILVSFPNIKPLEFSNFNFPYLLKLNLNIRECFKRFEIMQGYNVFSRISADSYHSCFRYFSVIFGVPAFFKSEDCMNFTLGMFGNRYLGLDGRIVMKSLNHLISTGDLEGVKLLYKLCPLLSHPLRPTFTNHISLPIFKFLIEDWRCIDEASFTPYSFASLNCGLDSLEYLAIKFPDLRPSIAQHFALIIVKCPPALVGDLEKIHSLASMVPKLKLTIDLLLEPKRLDFLQMVFANPQYFELNDNALDARPHLIHKIFLSQSKQLLEFALSVPVLRKHFQRYSGQYSYHNNYSQIQKYIHCINDQYALGIKFTNINTQSTTWPLLIKQQKYNTTLHYLYSNGFQIRDICKVFSNLIKKGMEKTNYVYLFDRIFNSKYFINDQEKKKSILFSIVFISLAHDVYPVIRDYLFAKSIFNRPSGDEVIEQQQIKCNFNHIFLDDKAITNVTNTIKTLGIQDQNFLCNIGFIDQIHIHNIKQSNLHDLFDF</sequence>